<dbReference type="Pfam" id="PF02469">
    <property type="entry name" value="Fasciclin"/>
    <property type="match status" value="1"/>
</dbReference>
<protein>
    <recommendedName>
        <fullName evidence="2">FAS1 domain-containing protein</fullName>
    </recommendedName>
</protein>
<dbReference type="EMBL" id="HBFL01004427">
    <property type="protein sequence ID" value="CAD8763134.1"/>
    <property type="molecule type" value="Transcribed_RNA"/>
</dbReference>
<dbReference type="GO" id="GO:0005615">
    <property type="term" value="C:extracellular space"/>
    <property type="evidence" value="ECO:0007669"/>
    <property type="project" value="TreeGrafter"/>
</dbReference>
<evidence type="ECO:0000313" key="3">
    <source>
        <dbReference type="EMBL" id="CAD8763134.1"/>
    </source>
</evidence>
<accession>A0A7S0Y8S8</accession>
<dbReference type="PANTHER" id="PTHR10900:SF77">
    <property type="entry name" value="FI19380P1"/>
    <property type="match status" value="1"/>
</dbReference>
<keyword evidence="1" id="KW-0732">Signal</keyword>
<dbReference type="AlphaFoldDB" id="A0A7S0Y8S8"/>
<dbReference type="InterPro" id="IPR050904">
    <property type="entry name" value="Adhesion/Biosynth-related"/>
</dbReference>
<evidence type="ECO:0000259" key="2">
    <source>
        <dbReference type="PROSITE" id="PS50213"/>
    </source>
</evidence>
<dbReference type="InterPro" id="IPR036378">
    <property type="entry name" value="FAS1_dom_sf"/>
</dbReference>
<feature type="chain" id="PRO_5031565260" description="FAS1 domain-containing protein" evidence="1">
    <location>
        <begin position="19"/>
        <end position="229"/>
    </location>
</feature>
<dbReference type="PANTHER" id="PTHR10900">
    <property type="entry name" value="PERIOSTIN-RELATED"/>
    <property type="match status" value="1"/>
</dbReference>
<name>A0A7S0Y8S8_9STRA</name>
<dbReference type="SMART" id="SM00554">
    <property type="entry name" value="FAS1"/>
    <property type="match status" value="1"/>
</dbReference>
<feature type="signal peptide" evidence="1">
    <location>
        <begin position="1"/>
        <end position="18"/>
    </location>
</feature>
<dbReference type="Gene3D" id="2.30.180.10">
    <property type="entry name" value="FAS1 domain"/>
    <property type="match status" value="1"/>
</dbReference>
<feature type="domain" description="FAS1" evidence="2">
    <location>
        <begin position="63"/>
        <end position="211"/>
    </location>
</feature>
<dbReference type="PROSITE" id="PS50213">
    <property type="entry name" value="FAS1"/>
    <property type="match status" value="1"/>
</dbReference>
<dbReference type="SUPFAM" id="SSF82153">
    <property type="entry name" value="FAS1 domain"/>
    <property type="match status" value="1"/>
</dbReference>
<organism evidence="3">
    <name type="scientific">Pseudo-nitzschia delicatissima</name>
    <dbReference type="NCBI Taxonomy" id="44447"/>
    <lineage>
        <taxon>Eukaryota</taxon>
        <taxon>Sar</taxon>
        <taxon>Stramenopiles</taxon>
        <taxon>Ochrophyta</taxon>
        <taxon>Bacillariophyta</taxon>
        <taxon>Bacillariophyceae</taxon>
        <taxon>Bacillariophycidae</taxon>
        <taxon>Bacillariales</taxon>
        <taxon>Bacillariaceae</taxon>
        <taxon>Pseudo-nitzschia</taxon>
    </lineage>
</organism>
<dbReference type="InterPro" id="IPR000782">
    <property type="entry name" value="FAS1_domain"/>
</dbReference>
<evidence type="ECO:0000256" key="1">
    <source>
        <dbReference type="SAM" id="SignalP"/>
    </source>
</evidence>
<proteinExistence type="predicted"/>
<sequence length="229" mass="24322">MGKTLALLFAIELGRSTAFTASPVLQTQQQCPTALLGGDMGYDAGGSYDDGSYDGGSGYQNNDDLLLIRDFLQQYYSGFYSILDMNEEVWKAIGETKDGNEVGFTVFAPTNEALQSLGADKEAQLFDERNTETAQKIAAYHVIGEPVTAEALFNSGGVVTCGGEVPIERSISGGIFGIGGQEDGGVTLNGAKVLQTATVGNGIVHEVDTLLSPSILWRYMDQLRIPGST</sequence>
<gene>
    <name evidence="3" type="ORF">PDEL1432_LOCUS3174</name>
</gene>
<reference evidence="3" key="1">
    <citation type="submission" date="2021-01" db="EMBL/GenBank/DDBJ databases">
        <authorList>
            <person name="Corre E."/>
            <person name="Pelletier E."/>
            <person name="Niang G."/>
            <person name="Scheremetjew M."/>
            <person name="Finn R."/>
            <person name="Kale V."/>
            <person name="Holt S."/>
            <person name="Cochrane G."/>
            <person name="Meng A."/>
            <person name="Brown T."/>
            <person name="Cohen L."/>
        </authorList>
    </citation>
    <scope>NUCLEOTIDE SEQUENCE</scope>
    <source>
        <strain evidence="3">UNC1205</strain>
    </source>
</reference>